<keyword evidence="3" id="KW-1185">Reference proteome</keyword>
<dbReference type="AlphaFoldDB" id="A0A7J7GQS3"/>
<feature type="compositionally biased region" description="Basic and acidic residues" evidence="1">
    <location>
        <begin position="130"/>
        <end position="146"/>
    </location>
</feature>
<reference evidence="3" key="1">
    <citation type="journal article" date="2020" name="Nat. Commun.">
        <title>Genome assembly of wild tea tree DASZ reveals pedigree and selection history of tea varieties.</title>
        <authorList>
            <person name="Zhang W."/>
            <person name="Zhang Y."/>
            <person name="Qiu H."/>
            <person name="Guo Y."/>
            <person name="Wan H."/>
            <person name="Zhang X."/>
            <person name="Scossa F."/>
            <person name="Alseekh S."/>
            <person name="Zhang Q."/>
            <person name="Wang P."/>
            <person name="Xu L."/>
            <person name="Schmidt M.H."/>
            <person name="Jia X."/>
            <person name="Li D."/>
            <person name="Zhu A."/>
            <person name="Guo F."/>
            <person name="Chen W."/>
            <person name="Ni D."/>
            <person name="Usadel B."/>
            <person name="Fernie A.R."/>
            <person name="Wen W."/>
        </authorList>
    </citation>
    <scope>NUCLEOTIDE SEQUENCE [LARGE SCALE GENOMIC DNA]</scope>
    <source>
        <strain evidence="3">cv. G240</strain>
    </source>
</reference>
<dbReference type="PANTHER" id="PTHR33670">
    <property type="entry name" value="SPLICING FACTOR, PROLINE- AND GLUTAMINE-RICH-LIKE"/>
    <property type="match status" value="1"/>
</dbReference>
<dbReference type="PANTHER" id="PTHR33670:SF14">
    <property type="entry name" value="T20H2.15 PROTEIN"/>
    <property type="match status" value="1"/>
</dbReference>
<accession>A0A7J7GQS3</accession>
<proteinExistence type="predicted"/>
<feature type="region of interest" description="Disordered" evidence="1">
    <location>
        <begin position="65"/>
        <end position="162"/>
    </location>
</feature>
<gene>
    <name evidence="2" type="ORF">HYC85_020775</name>
</gene>
<feature type="compositionally biased region" description="Low complexity" evidence="1">
    <location>
        <begin position="109"/>
        <end position="127"/>
    </location>
</feature>
<reference evidence="2 3" key="2">
    <citation type="submission" date="2020-07" db="EMBL/GenBank/DDBJ databases">
        <title>Genome assembly of wild tea tree DASZ reveals pedigree and selection history of tea varieties.</title>
        <authorList>
            <person name="Zhang W."/>
        </authorList>
    </citation>
    <scope>NUCLEOTIDE SEQUENCE [LARGE SCALE GENOMIC DNA]</scope>
    <source>
        <strain evidence="3">cv. G240</strain>
        <tissue evidence="2">Leaf</tissue>
    </source>
</reference>
<dbReference type="Proteomes" id="UP000593564">
    <property type="component" value="Unassembled WGS sequence"/>
</dbReference>
<organism evidence="2 3">
    <name type="scientific">Camellia sinensis</name>
    <name type="common">Tea plant</name>
    <name type="synonym">Thea sinensis</name>
    <dbReference type="NCBI Taxonomy" id="4442"/>
    <lineage>
        <taxon>Eukaryota</taxon>
        <taxon>Viridiplantae</taxon>
        <taxon>Streptophyta</taxon>
        <taxon>Embryophyta</taxon>
        <taxon>Tracheophyta</taxon>
        <taxon>Spermatophyta</taxon>
        <taxon>Magnoliopsida</taxon>
        <taxon>eudicotyledons</taxon>
        <taxon>Gunneridae</taxon>
        <taxon>Pentapetalae</taxon>
        <taxon>asterids</taxon>
        <taxon>Ericales</taxon>
        <taxon>Theaceae</taxon>
        <taxon>Camellia</taxon>
    </lineage>
</organism>
<evidence type="ECO:0000256" key="1">
    <source>
        <dbReference type="SAM" id="MobiDB-lite"/>
    </source>
</evidence>
<sequence>MEPVLLQYSYPDQSISSPYKQIRNPSRNHSALISRPFENFAFRGGVLRAPPHSSISFSYPPSISLLNNPQQQPPLLPLPIPKPNHNNSRTRGLSCSPINRKINNRNRDQSLTPKKSKQSSSSLSPKKGGSKRDLLKSTRDSTERLIVESTNPIGPDPKALPKDVSRVLSSSSSDLEKFSGSVVFTLSPPPSSLPLPTFSLRPKLCCNAEAAGIDAGATDNLRRLLRLR</sequence>
<feature type="compositionally biased region" description="Pro residues" evidence="1">
    <location>
        <begin position="71"/>
        <end position="82"/>
    </location>
</feature>
<dbReference type="EMBL" id="JACBKZ010000009">
    <property type="protein sequence ID" value="KAF5943133.1"/>
    <property type="molecule type" value="Genomic_DNA"/>
</dbReference>
<evidence type="ECO:0000313" key="2">
    <source>
        <dbReference type="EMBL" id="KAF5943133.1"/>
    </source>
</evidence>
<protein>
    <submittedName>
        <fullName evidence="2">Uncharacterized protein</fullName>
    </submittedName>
</protein>
<evidence type="ECO:0000313" key="3">
    <source>
        <dbReference type="Proteomes" id="UP000593564"/>
    </source>
</evidence>
<name>A0A7J7GQS3_CAMSI</name>
<comment type="caution">
    <text evidence="2">The sequence shown here is derived from an EMBL/GenBank/DDBJ whole genome shotgun (WGS) entry which is preliminary data.</text>
</comment>